<feature type="compositionally biased region" description="Basic and acidic residues" evidence="4">
    <location>
        <begin position="1045"/>
        <end position="1055"/>
    </location>
</feature>
<name>A0A8B8A1J3_ACAPL</name>
<feature type="region of interest" description="Disordered" evidence="4">
    <location>
        <begin position="1381"/>
        <end position="1444"/>
    </location>
</feature>
<evidence type="ECO:0000313" key="7">
    <source>
        <dbReference type="RefSeq" id="XP_022109726.1"/>
    </source>
</evidence>
<dbReference type="InterPro" id="IPR036322">
    <property type="entry name" value="WD40_repeat_dom_sf"/>
</dbReference>
<feature type="domain" description="RIC1 C-terminal alpha solenoid region" evidence="5">
    <location>
        <begin position="833"/>
        <end position="994"/>
    </location>
</feature>
<evidence type="ECO:0000256" key="1">
    <source>
        <dbReference type="ARBA" id="ARBA00004370"/>
    </source>
</evidence>
<dbReference type="InterPro" id="IPR040096">
    <property type="entry name" value="Ric1"/>
</dbReference>
<dbReference type="GO" id="GO:0042147">
    <property type="term" value="P:retrograde transport, endosome to Golgi"/>
    <property type="evidence" value="ECO:0007669"/>
    <property type="project" value="TreeGrafter"/>
</dbReference>
<dbReference type="CTD" id="57589"/>
<dbReference type="Proteomes" id="UP000694845">
    <property type="component" value="Unplaced"/>
</dbReference>
<accession>A0A8B8A1J3</accession>
<keyword evidence="6" id="KW-1185">Reference proteome</keyword>
<sequence length="1444" mass="159578">MYFPVGWPKHLDVPSVKAEAVQEVLASRDRSLFAVVTSQSIHIWQCKPCVLVVTYRRSDDSLIVLGTNHCVQWRPDCTVLAVGTSLGHLLLFKVQHEGGQKLFSTKQSSSTHYRWDATEADTNAVPMLKISYSYTLQIPGGVNSLCCLKDDLLVATGNGLLMRVGWDGSCRNLMDISIRAIPFSIDLQQSRESTLGDTTLSFKQSEYSMILGGLAVVLSDGRAAFLTAENSKFEPRAVHAVWAPDITTACCVAINHKYRLIVYGLSNGQGVVFAVDEVTGALLLSHRLTLSSSDFPDGCQAAGPVSIVKWTPDGCALAYAWQQGGLALWSVFGALLMCTFSGDYGLCPDTSRPYPLHVQSMDWDPEGYNLWLTTAPQSSQDRRTSGAGIPFPPVVQQPDQLAGELLLVAFVKSALTTNPCMSNHEHLFLQGEDRLYLNTGDTILKTGQADVPLDQSPVSVPSQGNAPVSVCEPSGSSVLIGNKQWQILSLPYSYMASNWPLRYAAVDRSGHCVAIAGRFGLAHCTLFAKRWKLFGNVTQERDMSVSGGVTWWRDFLVLSSYNHYESRHELRLYPRVCNLDNSFACITKVPYQVLLLNVFKDLLIVFCVDYHISLYSIERKENTANPSASISRIQDLSLANFVPHPTSLVSLTLTSLRSETVSPELANHVKEAESLIINVAGRLLMLQRDHTKTPTLTHAPLDRRKHNEMPFCAPVVLASSVENIWTTSRSNREKPHLMEALWIGCGAAGMKVWLPLFPQNNAKHHHSFLSKRIMLPFQLRIYPLAVLFEDAVVLGAATDTLSCEPQTPCSADSNKPTILPFTTLERTTQIYLHHILRQLLRRNLGMHALQIARSCKSLPYFPHVLELMLHSVLEEEATASEPIPDALLPRVVAFIEEFPQFLQTIVHCARKTEIALWPYLFGTIGSPQELFEQCIKTGALQTAASYLLILQNLEPPKVSRHHATQLLDAALDHCEWKLCRDLLRFLRSISATDFEVARTPPPNLNNSIVFPLGSPNPLPTKEGVASLKRGRHSSKGGRIGMPVNEKQEVVPEKSRLSSQSKPSSSQSKTTDQTTSVEEYFVDVILNRHARKLLTSLRLRDLGLCAAYLDFKLQAWLIKERGRVAKVEDFEAALKQLHQDFQWPLPTLSTGSASIGINVTKSPSLLVKSSPPTAATMQAQINGLKLSSDPEMDKPHLPAHPAGLRILIRPHSFTSDSTHSDVRTEEAILKYPSVKGSDDNSIGTTEPSEGSSLFGEGENLLEDSMWSSSANLEELEQFYLQLSQSGPRQSDKELRYLFDIFLAAVCLEWALLIAVILRDIKLVSKVVTVTTASEVTLDVVARMREGLSFLELWAESECPGYKPLFVAIRPQAQVLAEAVEKAVTPPHTPHSRTSSTSDQSVGHQEIKRLASHGSGAISEHELSQEEVFEEAGPNKEGEESGCLVS</sequence>
<evidence type="ECO:0000256" key="4">
    <source>
        <dbReference type="SAM" id="MobiDB-lite"/>
    </source>
</evidence>
<dbReference type="GO" id="GO:0005829">
    <property type="term" value="C:cytosol"/>
    <property type="evidence" value="ECO:0007669"/>
    <property type="project" value="TreeGrafter"/>
</dbReference>
<evidence type="ECO:0000256" key="3">
    <source>
        <dbReference type="ARBA" id="ARBA00029879"/>
    </source>
</evidence>
<dbReference type="Gene3D" id="2.130.10.10">
    <property type="entry name" value="YVTN repeat-like/Quinoprotein amine dehydrogenase"/>
    <property type="match status" value="1"/>
</dbReference>
<comment type="subcellular location">
    <subcellularLocation>
        <location evidence="1">Membrane</location>
    </subcellularLocation>
</comment>
<reference evidence="7" key="1">
    <citation type="submission" date="2025-08" db="UniProtKB">
        <authorList>
            <consortium name="RefSeq"/>
        </authorList>
    </citation>
    <scope>IDENTIFICATION</scope>
</reference>
<feature type="region of interest" description="Disordered" evidence="4">
    <location>
        <begin position="1020"/>
        <end position="1072"/>
    </location>
</feature>
<proteinExistence type="predicted"/>
<dbReference type="PANTHER" id="PTHR22746:SF10">
    <property type="entry name" value="GUANINE NUCLEOTIDE EXCHANGE FACTOR SUBUNIT RIC1"/>
    <property type="match status" value="1"/>
</dbReference>
<evidence type="ECO:0000313" key="6">
    <source>
        <dbReference type="Proteomes" id="UP000694845"/>
    </source>
</evidence>
<dbReference type="GO" id="GO:0006886">
    <property type="term" value="P:intracellular protein transport"/>
    <property type="evidence" value="ECO:0007669"/>
    <property type="project" value="InterPro"/>
</dbReference>
<gene>
    <name evidence="7" type="primary">LOC110989556</name>
</gene>
<keyword evidence="2" id="KW-0472">Membrane</keyword>
<evidence type="ECO:0000256" key="2">
    <source>
        <dbReference type="ARBA" id="ARBA00023136"/>
    </source>
</evidence>
<evidence type="ECO:0000259" key="5">
    <source>
        <dbReference type="Pfam" id="PF07064"/>
    </source>
</evidence>
<dbReference type="KEGG" id="aplc:110989556"/>
<dbReference type="PANTHER" id="PTHR22746">
    <property type="entry name" value="RAB6A-GEF COMPLEX PARTNER PROTEIN 1"/>
    <property type="match status" value="1"/>
</dbReference>
<dbReference type="Pfam" id="PF07064">
    <property type="entry name" value="RIC1"/>
    <property type="match status" value="1"/>
</dbReference>
<dbReference type="GO" id="GO:0034066">
    <property type="term" value="C:Ric1-Rgp1 guanyl-nucleotide exchange factor complex"/>
    <property type="evidence" value="ECO:0007669"/>
    <property type="project" value="InterPro"/>
</dbReference>
<dbReference type="GO" id="GO:0000139">
    <property type="term" value="C:Golgi membrane"/>
    <property type="evidence" value="ECO:0007669"/>
    <property type="project" value="TreeGrafter"/>
</dbReference>
<organism evidence="6 7">
    <name type="scientific">Acanthaster planci</name>
    <name type="common">Crown-of-thorns starfish</name>
    <dbReference type="NCBI Taxonomy" id="133434"/>
    <lineage>
        <taxon>Eukaryota</taxon>
        <taxon>Metazoa</taxon>
        <taxon>Echinodermata</taxon>
        <taxon>Eleutherozoa</taxon>
        <taxon>Asterozoa</taxon>
        <taxon>Asteroidea</taxon>
        <taxon>Valvatacea</taxon>
        <taxon>Valvatida</taxon>
        <taxon>Acanthasteridae</taxon>
        <taxon>Acanthaster</taxon>
    </lineage>
</organism>
<dbReference type="SUPFAM" id="SSF50978">
    <property type="entry name" value="WD40 repeat-like"/>
    <property type="match status" value="2"/>
</dbReference>
<dbReference type="InterPro" id="IPR015943">
    <property type="entry name" value="WD40/YVTN_repeat-like_dom_sf"/>
</dbReference>
<dbReference type="RefSeq" id="XP_022109726.1">
    <property type="nucleotide sequence ID" value="XM_022254034.1"/>
</dbReference>
<dbReference type="InterPro" id="IPR009771">
    <property type="entry name" value="RIC1_C"/>
</dbReference>
<dbReference type="OMA" id="MVYDRAM"/>
<dbReference type="GeneID" id="110989556"/>
<dbReference type="OrthoDB" id="67540at2759"/>
<feature type="compositionally biased region" description="Low complexity" evidence="4">
    <location>
        <begin position="1056"/>
        <end position="1072"/>
    </location>
</feature>
<protein>
    <recommendedName>
        <fullName evidence="3">Protein RIC1 homolog</fullName>
    </recommendedName>
</protein>
<dbReference type="Pfam" id="PF25440">
    <property type="entry name" value="Beta-prop_RIC1_2nd"/>
    <property type="match status" value="1"/>
</dbReference>